<proteinExistence type="predicted"/>
<dbReference type="GeneID" id="56214358"/>
<dbReference type="KEGG" id="vg:56214358"/>
<feature type="transmembrane region" description="Helical" evidence="1">
    <location>
        <begin position="12"/>
        <end position="29"/>
    </location>
</feature>
<evidence type="ECO:0008006" key="4">
    <source>
        <dbReference type="Google" id="ProtNLM"/>
    </source>
</evidence>
<evidence type="ECO:0000313" key="3">
    <source>
        <dbReference type="Proteomes" id="UP000222983"/>
    </source>
</evidence>
<keyword evidence="1" id="KW-0812">Transmembrane</keyword>
<accession>A0A0S2MYG0</accession>
<evidence type="ECO:0000313" key="2">
    <source>
        <dbReference type="EMBL" id="ALO80998.1"/>
    </source>
</evidence>
<dbReference type="EMBL" id="KT945995">
    <property type="protein sequence ID" value="ALO80998.1"/>
    <property type="molecule type" value="Genomic_DNA"/>
</dbReference>
<reference evidence="2 3" key="1">
    <citation type="submission" date="2015-10" db="EMBL/GenBank/DDBJ databases">
        <authorList>
            <person name="Gilbert D.G."/>
        </authorList>
    </citation>
    <scope>NUCLEOTIDE SEQUENCE [LARGE SCALE GENOMIC DNA]</scope>
</reference>
<keyword evidence="3" id="KW-1185">Reference proteome</keyword>
<organism evidence="2 3">
    <name type="scientific">Enterococcus phage vB_EfaP_IME199</name>
    <dbReference type="NCBI Taxonomy" id="1747351"/>
    <lineage>
        <taxon>Viruses</taxon>
        <taxon>Duplodnaviria</taxon>
        <taxon>Heunggongvirae</taxon>
        <taxon>Uroviricota</taxon>
        <taxon>Caudoviricetes</taxon>
        <taxon>Rountreeviridae</taxon>
        <taxon>Sarlesvirinae</taxon>
        <taxon>Minhovirus</taxon>
        <taxon>Minhovirus IME199</taxon>
    </lineage>
</organism>
<name>A0A0S2MYG0_9CAUD</name>
<evidence type="ECO:0000256" key="1">
    <source>
        <dbReference type="SAM" id="Phobius"/>
    </source>
</evidence>
<dbReference type="Pfam" id="PF10960">
    <property type="entry name" value="Holin_BhlA"/>
    <property type="match status" value="1"/>
</dbReference>
<dbReference type="InterPro" id="IPR024405">
    <property type="entry name" value="Phage_BhlA/UviB"/>
</dbReference>
<keyword evidence="1" id="KW-1133">Transmembrane helix</keyword>
<keyword evidence="1" id="KW-0472">Membrane</keyword>
<dbReference type="RefSeq" id="YP_009908797.1">
    <property type="nucleotide sequence ID" value="NC_049931.1"/>
</dbReference>
<protein>
    <recommendedName>
        <fullName evidence="4">Holin</fullName>
    </recommendedName>
</protein>
<dbReference type="Proteomes" id="UP000222983">
    <property type="component" value="Segment"/>
</dbReference>
<sequence>MDQFIENLLTNPNEISFAVLFFGLFVWVMKTNNGRELRYQETIQKLTDALGDVEIIKTMIENISDKFIKEEKE</sequence>